<keyword evidence="3" id="KW-1185">Reference proteome</keyword>
<dbReference type="Proteomes" id="UP001066276">
    <property type="component" value="Chromosome 9"/>
</dbReference>
<accession>A0AAV7MNP4</accession>
<sequence>MDVGVVTASKERLVIGMMVVVDEDVVHAGEDKAGDGRMAAVDPVDSENEEAEDEDEDNISAIIQQYFQ</sequence>
<evidence type="ECO:0000256" key="1">
    <source>
        <dbReference type="SAM" id="MobiDB-lite"/>
    </source>
</evidence>
<comment type="caution">
    <text evidence="2">The sequence shown here is derived from an EMBL/GenBank/DDBJ whole genome shotgun (WGS) entry which is preliminary data.</text>
</comment>
<protein>
    <submittedName>
        <fullName evidence="2">Uncharacterized protein</fullName>
    </submittedName>
</protein>
<evidence type="ECO:0000313" key="2">
    <source>
        <dbReference type="EMBL" id="KAJ1104380.1"/>
    </source>
</evidence>
<dbReference type="AlphaFoldDB" id="A0AAV7MNP4"/>
<feature type="compositionally biased region" description="Acidic residues" evidence="1">
    <location>
        <begin position="44"/>
        <end position="58"/>
    </location>
</feature>
<evidence type="ECO:0000313" key="3">
    <source>
        <dbReference type="Proteomes" id="UP001066276"/>
    </source>
</evidence>
<gene>
    <name evidence="2" type="ORF">NDU88_001792</name>
</gene>
<feature type="region of interest" description="Disordered" evidence="1">
    <location>
        <begin position="31"/>
        <end position="59"/>
    </location>
</feature>
<organism evidence="2 3">
    <name type="scientific">Pleurodeles waltl</name>
    <name type="common">Iberian ribbed newt</name>
    <dbReference type="NCBI Taxonomy" id="8319"/>
    <lineage>
        <taxon>Eukaryota</taxon>
        <taxon>Metazoa</taxon>
        <taxon>Chordata</taxon>
        <taxon>Craniata</taxon>
        <taxon>Vertebrata</taxon>
        <taxon>Euteleostomi</taxon>
        <taxon>Amphibia</taxon>
        <taxon>Batrachia</taxon>
        <taxon>Caudata</taxon>
        <taxon>Salamandroidea</taxon>
        <taxon>Salamandridae</taxon>
        <taxon>Pleurodelinae</taxon>
        <taxon>Pleurodeles</taxon>
    </lineage>
</organism>
<reference evidence="2" key="1">
    <citation type="journal article" date="2022" name="bioRxiv">
        <title>Sequencing and chromosome-scale assembly of the giantPleurodeles waltlgenome.</title>
        <authorList>
            <person name="Brown T."/>
            <person name="Elewa A."/>
            <person name="Iarovenko S."/>
            <person name="Subramanian E."/>
            <person name="Araus A.J."/>
            <person name="Petzold A."/>
            <person name="Susuki M."/>
            <person name="Suzuki K.-i.T."/>
            <person name="Hayashi T."/>
            <person name="Toyoda A."/>
            <person name="Oliveira C."/>
            <person name="Osipova E."/>
            <person name="Leigh N.D."/>
            <person name="Simon A."/>
            <person name="Yun M.H."/>
        </authorList>
    </citation>
    <scope>NUCLEOTIDE SEQUENCE</scope>
    <source>
        <strain evidence="2">20211129_DDA</strain>
        <tissue evidence="2">Liver</tissue>
    </source>
</reference>
<dbReference type="EMBL" id="JANPWB010000013">
    <property type="protein sequence ID" value="KAJ1104380.1"/>
    <property type="molecule type" value="Genomic_DNA"/>
</dbReference>
<proteinExistence type="predicted"/>
<name>A0AAV7MNP4_PLEWA</name>